<dbReference type="EMBL" id="AP019866">
    <property type="protein sequence ID" value="BBM97644.1"/>
    <property type="molecule type" value="Genomic_DNA"/>
</dbReference>
<evidence type="ECO:0000256" key="2">
    <source>
        <dbReference type="ARBA" id="ARBA00022737"/>
    </source>
</evidence>
<dbReference type="Proteomes" id="UP000077202">
    <property type="component" value="Unassembled WGS sequence"/>
</dbReference>
<evidence type="ECO:0000313" key="9">
    <source>
        <dbReference type="Proteomes" id="UP000077202"/>
    </source>
</evidence>
<reference evidence="10" key="3">
    <citation type="journal article" date="2020" name="Curr. Biol.">
        <title>Chromatin organization in early land plants reveals an ancestral association between H3K27me3, transposons, and constitutive heterochromatin.</title>
        <authorList>
            <person name="Montgomery S.A."/>
            <person name="Tanizawa Y."/>
            <person name="Galik B."/>
            <person name="Wang N."/>
            <person name="Ito T."/>
            <person name="Mochizuki T."/>
            <person name="Akimcheva S."/>
            <person name="Bowman J.L."/>
            <person name="Cognat V."/>
            <person name="Marechal-Drouard L."/>
            <person name="Ekker H."/>
            <person name="Hong S.F."/>
            <person name="Kohchi T."/>
            <person name="Lin S.S."/>
            <person name="Liu L.D."/>
            <person name="Nakamura Y."/>
            <person name="Valeeva L.R."/>
            <person name="Shakirov E.V."/>
            <person name="Shippen D.E."/>
            <person name="Wei W.L."/>
            <person name="Yagura M."/>
            <person name="Yamaoka S."/>
            <person name="Yamato K.T."/>
            <person name="Liu C."/>
            <person name="Berger F."/>
        </authorList>
    </citation>
    <scope>NUCLEOTIDE SEQUENCE [LARGE SCALE GENOMIC DNA]</scope>
    <source>
        <strain evidence="10">Tak-1</strain>
    </source>
</reference>
<dbReference type="AlphaFoldDB" id="A0A176VRH2"/>
<feature type="repeat" description="PPR" evidence="3">
    <location>
        <begin position="813"/>
        <end position="847"/>
    </location>
</feature>
<feature type="repeat" description="PPR" evidence="3">
    <location>
        <begin position="674"/>
        <end position="708"/>
    </location>
</feature>
<protein>
    <recommendedName>
        <fullName evidence="6">PROP1-like PPR domain-containing protein</fullName>
    </recommendedName>
</protein>
<dbReference type="InterPro" id="IPR011990">
    <property type="entry name" value="TPR-like_helical_dom_sf"/>
</dbReference>
<feature type="repeat" description="PPR" evidence="3">
    <location>
        <begin position="883"/>
        <end position="917"/>
    </location>
</feature>
<feature type="repeat" description="PPR" evidence="3">
    <location>
        <begin position="534"/>
        <end position="568"/>
    </location>
</feature>
<accession>A0A176VRH2</accession>
<feature type="repeat" description="PPR" evidence="3">
    <location>
        <begin position="499"/>
        <end position="533"/>
    </location>
</feature>
<dbReference type="PANTHER" id="PTHR47447">
    <property type="entry name" value="OS03G0856100 PROTEIN"/>
    <property type="match status" value="1"/>
</dbReference>
<feature type="repeat" description="PPR" evidence="3">
    <location>
        <begin position="426"/>
        <end position="460"/>
    </location>
</feature>
<feature type="repeat" description="PPR" evidence="3">
    <location>
        <begin position="744"/>
        <end position="778"/>
    </location>
</feature>
<keyword evidence="2" id="KW-0677">Repeat</keyword>
<evidence type="ECO:0000313" key="10">
    <source>
        <dbReference type="Proteomes" id="UP001162541"/>
    </source>
</evidence>
<dbReference type="Proteomes" id="UP001162541">
    <property type="component" value="Chromosome 1"/>
</dbReference>
<dbReference type="Pfam" id="PF01535">
    <property type="entry name" value="PPR"/>
    <property type="match status" value="2"/>
</dbReference>
<evidence type="ECO:0000256" key="4">
    <source>
        <dbReference type="SAM" id="MobiDB-lite"/>
    </source>
</evidence>
<evidence type="ECO:0000256" key="1">
    <source>
        <dbReference type="ARBA" id="ARBA00007626"/>
    </source>
</evidence>
<feature type="repeat" description="PPR" evidence="3">
    <location>
        <begin position="569"/>
        <end position="603"/>
    </location>
</feature>
<dbReference type="Pfam" id="PF17177">
    <property type="entry name" value="PPR_long"/>
    <property type="match status" value="2"/>
</dbReference>
<dbReference type="PROSITE" id="PS51375">
    <property type="entry name" value="PPR"/>
    <property type="match status" value="14"/>
</dbReference>
<dbReference type="Gene3D" id="1.25.40.10">
    <property type="entry name" value="Tetratricopeptide repeat domain"/>
    <property type="match status" value="6"/>
</dbReference>
<dbReference type="InterPro" id="IPR033443">
    <property type="entry name" value="PROP1-like_PPR_dom"/>
</dbReference>
<feature type="region of interest" description="Disordered" evidence="4">
    <location>
        <begin position="96"/>
        <end position="130"/>
    </location>
</feature>
<reference evidence="8 9" key="1">
    <citation type="submission" date="2016-03" db="EMBL/GenBank/DDBJ databases">
        <title>Mechanisms controlling the formation of the plant cell surface in tip-growing cells are functionally conserved among land plants.</title>
        <authorList>
            <person name="Honkanen S."/>
            <person name="Jones V.A."/>
            <person name="Morieri G."/>
            <person name="Champion C."/>
            <person name="Hetherington A.J."/>
            <person name="Kelly S."/>
            <person name="Saint-Marcoux D."/>
            <person name="Proust H."/>
            <person name="Prescott H."/>
            <person name="Dolan L."/>
        </authorList>
    </citation>
    <scope>NUCLEOTIDE SEQUENCE [LARGE SCALE GENOMIC DNA]</scope>
    <source>
        <strain evidence="9">cv. Tak-1 and cv. Tak-2</strain>
        <tissue evidence="8">Whole gametophyte</tissue>
    </source>
</reference>
<feature type="chain" id="PRO_5042333737" description="PROP1-like PPR domain-containing protein" evidence="5">
    <location>
        <begin position="23"/>
        <end position="1010"/>
    </location>
</feature>
<dbReference type="EMBL" id="LVLJ01002837">
    <property type="protein sequence ID" value="OAE23468.1"/>
    <property type="molecule type" value="Genomic_DNA"/>
</dbReference>
<feature type="repeat" description="PPR" evidence="3">
    <location>
        <begin position="639"/>
        <end position="673"/>
    </location>
</feature>
<dbReference type="PANTHER" id="PTHR47447:SF17">
    <property type="entry name" value="OS12G0638900 PROTEIN"/>
    <property type="match status" value="1"/>
</dbReference>
<feature type="repeat" description="PPR" evidence="3">
    <location>
        <begin position="321"/>
        <end position="355"/>
    </location>
</feature>
<sequence>MLRFGFLGAGLVSLHISGPAAIAPTSSFNVQNQFSLRLSPVVAVGRGGRGSPHYITSKEDFGVQTCASHDLPRKWDPEIGDFVDNIDQKLNFTDGATLEGRADSGDEQSEGSTFAEPENEASFASEEARPKRRVKRYQPLGIEKLYGRIKATRIYGVLNSRGEVPGTDLAPVPRRYRDRCEDQKGWSIKEVVSKVLELNHWDDIDVILNDWVGRYNRKNFPPLIKAVTSTGALNHSVRVFNWMKNQRCYRARNDIYNSMIWLYARHQRVDGARSLHAEMQEWRLVVSFGYQLNSESSKNGFRVYNQDLRVDWWMCNRCKPDVETYNALINVHGRALQWREALNLFDDMLRAEVPPSTKSYNNLINACGSSGQWERALKVYERMKKDGVAADLVTHNVILTALKVGEQYAMAIEHFESMLSWKVKPDRITLNIIISCFYNLGTYDEAIKLFNSMRNMRFDDCYPDVVTFTTVMQVYAACGQVDNAKSLFEALVGEGLVPNLITFNTLIGAYASVGMYVEALQVFKLLEKAGFEPDVISYTALMNSYSKSGKSHEAREVFDLMKRRSRRPNIVTYNTLIDAYGSAGLVTEALRLLPDMDFEDIPPNVVTICSLIAACGRSGQAQKCVDVLKAAKLRKIVLNLNAYNTAISVYMNGGMYEEAKELYDIMQHQGVAPDSITFSILIYGASKVGNVEEALSLYKEMLSMGIEASVEAYSALIHAYAQQGMAAAAQAAFTEMKQSSCSPNVFTYTSLLQAYKVAGMPELAAAVLEDMESSCIKPDAVACSSLFSIFNESGKIEKTLRLWSNLRKDVILNEVAYTQLFIACSIKKDWRTALEIFEDMRHAGVSPTSRLGNHLLTCLGTSGKVQHLMKVYKQLKDLGMVSDRQSYDILISSFSRAQNWRKCIEILSWYKSENFEPSLETFKMVLQCLEKMCLWTQYLEVYYQMLSSRCYPDFVVSQSVLDALRNTGQRSEAEEFQPTVKLLKKEEVRTLKKAIQVSNTCVKRREKSRS</sequence>
<dbReference type="NCBIfam" id="TIGR00756">
    <property type="entry name" value="PPR"/>
    <property type="match status" value="12"/>
</dbReference>
<evidence type="ECO:0000313" key="7">
    <source>
        <dbReference type="EMBL" id="BBM97644.1"/>
    </source>
</evidence>
<feature type="domain" description="PROP1-like PPR" evidence="6">
    <location>
        <begin position="659"/>
        <end position="811"/>
    </location>
</feature>
<name>A0A176VRH2_MARPO</name>
<organism evidence="8 9">
    <name type="scientific">Marchantia polymorpha subsp. ruderalis</name>
    <dbReference type="NCBI Taxonomy" id="1480154"/>
    <lineage>
        <taxon>Eukaryota</taxon>
        <taxon>Viridiplantae</taxon>
        <taxon>Streptophyta</taxon>
        <taxon>Embryophyta</taxon>
        <taxon>Marchantiophyta</taxon>
        <taxon>Marchantiopsida</taxon>
        <taxon>Marchantiidae</taxon>
        <taxon>Marchantiales</taxon>
        <taxon>Marchantiaceae</taxon>
        <taxon>Marchantia</taxon>
    </lineage>
</organism>
<evidence type="ECO:0000259" key="6">
    <source>
        <dbReference type="Pfam" id="PF17177"/>
    </source>
</evidence>
<dbReference type="SUPFAM" id="SSF48452">
    <property type="entry name" value="TPR-like"/>
    <property type="match status" value="2"/>
</dbReference>
<feature type="domain" description="PROP1-like PPR" evidence="6">
    <location>
        <begin position="823"/>
        <end position="959"/>
    </location>
</feature>
<feature type="repeat" description="PPR" evidence="3">
    <location>
        <begin position="252"/>
        <end position="286"/>
    </location>
</feature>
<keyword evidence="9" id="KW-1185">Reference proteome</keyword>
<feature type="signal peptide" evidence="5">
    <location>
        <begin position="1"/>
        <end position="22"/>
    </location>
</feature>
<evidence type="ECO:0000256" key="5">
    <source>
        <dbReference type="SAM" id="SignalP"/>
    </source>
</evidence>
<evidence type="ECO:0000313" key="8">
    <source>
        <dbReference type="EMBL" id="OAE23468.1"/>
    </source>
</evidence>
<dbReference type="Pfam" id="PF13041">
    <property type="entry name" value="PPR_2"/>
    <property type="match status" value="3"/>
</dbReference>
<comment type="similarity">
    <text evidence="1">Belongs to the PPR family. P subfamily.</text>
</comment>
<gene>
    <name evidence="8" type="ORF">AXG93_285s1250</name>
    <name evidence="7" type="ORF">Mp_1g07240</name>
</gene>
<feature type="repeat" description="PPR" evidence="3">
    <location>
        <begin position="709"/>
        <end position="743"/>
    </location>
</feature>
<evidence type="ECO:0000256" key="3">
    <source>
        <dbReference type="PROSITE-ProRule" id="PRU00708"/>
    </source>
</evidence>
<proteinExistence type="inferred from homology"/>
<feature type="repeat" description="PPR" evidence="3">
    <location>
        <begin position="464"/>
        <end position="498"/>
    </location>
</feature>
<reference evidence="7" key="2">
    <citation type="journal article" date="2019" name="Curr. Biol.">
        <title>Chromatin organization in early land plants reveals an ancestral association between H3K27me3, transposons, and constitutive heterochromatin.</title>
        <authorList>
            <person name="Montgomery S.A."/>
            <person name="Tanizawa Y."/>
            <person name="Galik B."/>
            <person name="Wang N."/>
            <person name="Ito T."/>
            <person name="Mochizuki T."/>
            <person name="Akimcheva S."/>
            <person name="Bowman J."/>
            <person name="Cognat V."/>
            <person name="Drouard L."/>
            <person name="Ekker H."/>
            <person name="Houng S."/>
            <person name="Kohchi T."/>
            <person name="Lin S."/>
            <person name="Liu L.D."/>
            <person name="Nakamura Y."/>
            <person name="Valeeva L.R."/>
            <person name="Shakirov E.V."/>
            <person name="Shippen D.E."/>
            <person name="Wei W."/>
            <person name="Yagura M."/>
            <person name="Yamaoka S."/>
            <person name="Yamato K.T."/>
            <person name="Liu C."/>
            <person name="Berger F."/>
        </authorList>
    </citation>
    <scope>NUCLEOTIDE SEQUENCE [LARGE SCALE GENOMIC DNA]</scope>
    <source>
        <strain evidence="7">Tak-1</strain>
    </source>
</reference>
<dbReference type="InterPro" id="IPR002885">
    <property type="entry name" value="PPR_rpt"/>
</dbReference>
<dbReference type="Pfam" id="PF13812">
    <property type="entry name" value="PPR_3"/>
    <property type="match status" value="1"/>
</dbReference>
<keyword evidence="5" id="KW-0732">Signal</keyword>
<feature type="repeat" description="PPR" evidence="3">
    <location>
        <begin position="356"/>
        <end position="390"/>
    </location>
</feature>